<organism evidence="1 2">
    <name type="scientific">Trametes sanguinea</name>
    <dbReference type="NCBI Taxonomy" id="158606"/>
    <lineage>
        <taxon>Eukaryota</taxon>
        <taxon>Fungi</taxon>
        <taxon>Dikarya</taxon>
        <taxon>Basidiomycota</taxon>
        <taxon>Agaricomycotina</taxon>
        <taxon>Agaricomycetes</taxon>
        <taxon>Polyporales</taxon>
        <taxon>Polyporaceae</taxon>
        <taxon>Trametes</taxon>
    </lineage>
</organism>
<protein>
    <submittedName>
        <fullName evidence="1">Uncharacterized protein</fullName>
    </submittedName>
</protein>
<dbReference type="EMBL" id="JANSHE010001260">
    <property type="protein sequence ID" value="KAJ3003602.1"/>
    <property type="molecule type" value="Genomic_DNA"/>
</dbReference>
<keyword evidence="2" id="KW-1185">Reference proteome</keyword>
<accession>A0ACC1PVS1</accession>
<gene>
    <name evidence="1" type="ORF">NUW54_g5213</name>
</gene>
<proteinExistence type="predicted"/>
<dbReference type="Proteomes" id="UP001144978">
    <property type="component" value="Unassembled WGS sequence"/>
</dbReference>
<sequence length="160" mass="17539">MVGTWNGHQAKFVRRFADVRSEVEKGVKGYMEAMSGSGLSNSQSGCRTATDSAYAASISDIATGVVDGRRKAKTITYLIHVTDITHVLLAQFAQDYIPLLAIGVRIDLQRGIRGFRPALGEHACNARRKGEQRSRKVIGVTRQGRVHYVEESQPVTEAAH</sequence>
<comment type="caution">
    <text evidence="1">The sequence shown here is derived from an EMBL/GenBank/DDBJ whole genome shotgun (WGS) entry which is preliminary data.</text>
</comment>
<name>A0ACC1PVS1_9APHY</name>
<reference evidence="1" key="1">
    <citation type="submission" date="2022-08" db="EMBL/GenBank/DDBJ databases">
        <title>Genome Sequence of Pycnoporus sanguineus.</title>
        <authorList>
            <person name="Buettner E."/>
        </authorList>
    </citation>
    <scope>NUCLEOTIDE SEQUENCE</scope>
    <source>
        <strain evidence="1">CG-C14</strain>
    </source>
</reference>
<evidence type="ECO:0000313" key="2">
    <source>
        <dbReference type="Proteomes" id="UP001144978"/>
    </source>
</evidence>
<evidence type="ECO:0000313" key="1">
    <source>
        <dbReference type="EMBL" id="KAJ3003602.1"/>
    </source>
</evidence>